<protein>
    <submittedName>
        <fullName evidence="2">Uncharacterized protein</fullName>
    </submittedName>
</protein>
<proteinExistence type="predicted"/>
<sequence length="126" mass="13566">MNSEDRANVDRDGKRSSMMEIFVPRPQEETPPAPIVLPSLLRSHLQGREDVLCHVIDGYVILESSQPFPVINRELNGDDMFSTALDASPPSVQDLSAALPAAGDSAADLIPDPETTQEASSGQAPR</sequence>
<evidence type="ECO:0000313" key="2">
    <source>
        <dbReference type="EMBL" id="KAK8762047.1"/>
    </source>
</evidence>
<feature type="region of interest" description="Disordered" evidence="1">
    <location>
        <begin position="84"/>
        <end position="126"/>
    </location>
</feature>
<evidence type="ECO:0000256" key="1">
    <source>
        <dbReference type="SAM" id="MobiDB-lite"/>
    </source>
</evidence>
<reference evidence="2 3" key="1">
    <citation type="journal article" date="2023" name="Arcadia Sci">
        <title>De novo assembly of a long-read Amblyomma americanum tick genome.</title>
        <authorList>
            <person name="Chou S."/>
            <person name="Poskanzer K.E."/>
            <person name="Rollins M."/>
            <person name="Thuy-Boun P.S."/>
        </authorList>
    </citation>
    <scope>NUCLEOTIDE SEQUENCE [LARGE SCALE GENOMIC DNA]</scope>
    <source>
        <strain evidence="2">F_SG_1</strain>
        <tissue evidence="2">Salivary glands</tissue>
    </source>
</reference>
<dbReference type="AlphaFoldDB" id="A0AAQ4DHV7"/>
<keyword evidence="3" id="KW-1185">Reference proteome</keyword>
<feature type="compositionally biased region" description="Low complexity" evidence="1">
    <location>
        <begin position="94"/>
        <end position="109"/>
    </location>
</feature>
<dbReference type="Proteomes" id="UP001321473">
    <property type="component" value="Unassembled WGS sequence"/>
</dbReference>
<evidence type="ECO:0000313" key="3">
    <source>
        <dbReference type="Proteomes" id="UP001321473"/>
    </source>
</evidence>
<feature type="compositionally biased region" description="Polar residues" evidence="1">
    <location>
        <begin position="114"/>
        <end position="126"/>
    </location>
</feature>
<name>A0AAQ4DHV7_AMBAM</name>
<comment type="caution">
    <text evidence="2">The sequence shown here is derived from an EMBL/GenBank/DDBJ whole genome shotgun (WGS) entry which is preliminary data.</text>
</comment>
<accession>A0AAQ4DHV7</accession>
<gene>
    <name evidence="2" type="ORF">V5799_026688</name>
</gene>
<organism evidence="2 3">
    <name type="scientific">Amblyomma americanum</name>
    <name type="common">Lone star tick</name>
    <dbReference type="NCBI Taxonomy" id="6943"/>
    <lineage>
        <taxon>Eukaryota</taxon>
        <taxon>Metazoa</taxon>
        <taxon>Ecdysozoa</taxon>
        <taxon>Arthropoda</taxon>
        <taxon>Chelicerata</taxon>
        <taxon>Arachnida</taxon>
        <taxon>Acari</taxon>
        <taxon>Parasitiformes</taxon>
        <taxon>Ixodida</taxon>
        <taxon>Ixodoidea</taxon>
        <taxon>Ixodidae</taxon>
        <taxon>Amblyomminae</taxon>
        <taxon>Amblyomma</taxon>
    </lineage>
</organism>
<dbReference type="EMBL" id="JARKHS020030540">
    <property type="protein sequence ID" value="KAK8762047.1"/>
    <property type="molecule type" value="Genomic_DNA"/>
</dbReference>